<dbReference type="InterPro" id="IPR016181">
    <property type="entry name" value="Acyl_CoA_acyltransferase"/>
</dbReference>
<dbReference type="EnsemblBacteria" id="BAC89051">
    <property type="protein sequence ID" value="BAC89051"/>
    <property type="gene ID" value="BAC89051"/>
</dbReference>
<reference evidence="1 2" key="1">
    <citation type="journal article" date="2003" name="DNA Res.">
        <title>Complete genome structure of Gloeobacter violaceus PCC 7421, a cyanobacterium that lacks thylakoids.</title>
        <authorList>
            <person name="Nakamura Y."/>
            <person name="Kaneko T."/>
            <person name="Sato S."/>
            <person name="Mimuro M."/>
            <person name="Miyashita H."/>
            <person name="Tsuchiya T."/>
            <person name="Sasamoto S."/>
            <person name="Watanabe A."/>
            <person name="Kawashima K."/>
            <person name="Kishida Y."/>
            <person name="Kiyokawa C."/>
            <person name="Kohara M."/>
            <person name="Matsumoto M."/>
            <person name="Matsuno A."/>
            <person name="Nakazaki N."/>
            <person name="Shimpo S."/>
            <person name="Takeuchi C."/>
            <person name="Yamada M."/>
            <person name="Tabata S."/>
        </authorList>
    </citation>
    <scope>NUCLEOTIDE SEQUENCE [LARGE SCALE GENOMIC DNA]</scope>
    <source>
        <strain evidence="2">ATCC 29082 / PCC 7421</strain>
    </source>
</reference>
<dbReference type="Gene3D" id="3.40.630.30">
    <property type="match status" value="1"/>
</dbReference>
<organism evidence="1 2">
    <name type="scientific">Gloeobacter violaceus (strain ATCC 29082 / PCC 7421)</name>
    <dbReference type="NCBI Taxonomy" id="251221"/>
    <lineage>
        <taxon>Bacteria</taxon>
        <taxon>Bacillati</taxon>
        <taxon>Cyanobacteriota</taxon>
        <taxon>Cyanophyceae</taxon>
        <taxon>Gloeobacterales</taxon>
        <taxon>Gloeobacteraceae</taxon>
        <taxon>Gloeobacter</taxon>
    </lineage>
</organism>
<dbReference type="RefSeq" id="WP_011141110.1">
    <property type="nucleotide sequence ID" value="NC_005125.1"/>
</dbReference>
<evidence type="ECO:0000313" key="1">
    <source>
        <dbReference type="EMBL" id="BAC89051.1"/>
    </source>
</evidence>
<dbReference type="InParanoid" id="Q7NLL3"/>
<dbReference type="EMBL" id="BA000045">
    <property type="protein sequence ID" value="BAC89051.1"/>
    <property type="molecule type" value="Genomic_DNA"/>
</dbReference>
<sequence>MYSLIAADNSAPVSLTYYLLHPPDDYGLSTQCKEVLSETLYGRLLVSSLKLRTQVLRDSGVYNRTQKELCVDELDDHAFHLLCVNGGNSCVGAIRFIEHERLQQVGLQSGVEKLARWAALKIPAYRAVVEMVERSREAKKRLGEVGMLVVRTDLQKVSSIALRLTMLSLQYERQQGLDLGLCSAGAIYGASLYRRLGCADVVDAEGRPLDPLDHPELADRVTFQYLELKAQPEERIRRLQERYGNVARGLRYLNGPLHAA</sequence>
<proteinExistence type="predicted"/>
<dbReference type="AlphaFoldDB" id="Q7NLL3"/>
<name>Q7NLL3_GLOVI</name>
<keyword evidence="2" id="KW-1185">Reference proteome</keyword>
<dbReference type="HOGENOM" id="CLU_1068578_0_0_3"/>
<dbReference type="KEGG" id="gvi:gll1110"/>
<dbReference type="Proteomes" id="UP000000557">
    <property type="component" value="Chromosome"/>
</dbReference>
<dbReference type="SUPFAM" id="SSF55729">
    <property type="entry name" value="Acyl-CoA N-acyltransferases (Nat)"/>
    <property type="match status" value="1"/>
</dbReference>
<gene>
    <name evidence="1" type="ordered locus">gll1110</name>
</gene>
<evidence type="ECO:0000313" key="2">
    <source>
        <dbReference type="Proteomes" id="UP000000557"/>
    </source>
</evidence>
<protein>
    <submittedName>
        <fullName evidence="1">Gll1110 protein</fullName>
    </submittedName>
</protein>
<accession>Q7NLL3</accession>
<reference evidence="1 2" key="2">
    <citation type="journal article" date="2003" name="DNA Res.">
        <title>Complete genome structure of Gloeobacter violaceus PCC 7421, a cyanobacterium that lacks thylakoids (supplement).</title>
        <authorList>
            <person name="Nakamura Y."/>
            <person name="Kaneko T."/>
            <person name="Sato S."/>
            <person name="Mimuro M."/>
            <person name="Miyashita H."/>
            <person name="Tsuchiya T."/>
            <person name="Sasamoto S."/>
            <person name="Watanabe A."/>
            <person name="Kawashima K."/>
            <person name="Kishida Y."/>
            <person name="Kiyokawa C."/>
            <person name="Kohara M."/>
            <person name="Matsumoto M."/>
            <person name="Matsuno A."/>
            <person name="Nakazaki N."/>
            <person name="Shimpo S."/>
            <person name="Takeuchi C."/>
            <person name="Yamada M."/>
            <person name="Tabata S."/>
        </authorList>
    </citation>
    <scope>NUCLEOTIDE SEQUENCE [LARGE SCALE GENOMIC DNA]</scope>
    <source>
        <strain evidence="2">ATCC 29082 / PCC 7421</strain>
    </source>
</reference>